<accession>A0A0R3Q9W2</accession>
<evidence type="ECO:0000313" key="2">
    <source>
        <dbReference type="Proteomes" id="UP000280834"/>
    </source>
</evidence>
<evidence type="ECO:0000313" key="3">
    <source>
        <dbReference type="WBParaSite" id="BTMF_0000312301-mRNA-1"/>
    </source>
</evidence>
<dbReference type="AlphaFoldDB" id="A0A0R3Q9W2"/>
<name>A0A0R3Q9W2_9BILA</name>
<sequence length="35" mass="4262">MYHRLLIHRSKQIQWYSPIKRISSILSSKFLENST</sequence>
<keyword evidence="2" id="KW-1185">Reference proteome</keyword>
<organism evidence="3">
    <name type="scientific">Brugia timori</name>
    <dbReference type="NCBI Taxonomy" id="42155"/>
    <lineage>
        <taxon>Eukaryota</taxon>
        <taxon>Metazoa</taxon>
        <taxon>Ecdysozoa</taxon>
        <taxon>Nematoda</taxon>
        <taxon>Chromadorea</taxon>
        <taxon>Rhabditida</taxon>
        <taxon>Spirurina</taxon>
        <taxon>Spiruromorpha</taxon>
        <taxon>Filarioidea</taxon>
        <taxon>Onchocercidae</taxon>
        <taxon>Brugia</taxon>
    </lineage>
</organism>
<gene>
    <name evidence="1" type="ORF">BTMF_LOCUS2444</name>
</gene>
<reference evidence="1 2" key="2">
    <citation type="submission" date="2018-11" db="EMBL/GenBank/DDBJ databases">
        <authorList>
            <consortium name="Pathogen Informatics"/>
        </authorList>
    </citation>
    <scope>NUCLEOTIDE SEQUENCE [LARGE SCALE GENOMIC DNA]</scope>
</reference>
<reference evidence="3" key="1">
    <citation type="submission" date="2017-02" db="UniProtKB">
        <authorList>
            <consortium name="WormBaseParasite"/>
        </authorList>
    </citation>
    <scope>IDENTIFICATION</scope>
</reference>
<dbReference type="EMBL" id="UZAG01002015">
    <property type="protein sequence ID" value="VDO12576.1"/>
    <property type="molecule type" value="Genomic_DNA"/>
</dbReference>
<evidence type="ECO:0000313" key="1">
    <source>
        <dbReference type="EMBL" id="VDO12576.1"/>
    </source>
</evidence>
<proteinExistence type="predicted"/>
<dbReference type="WBParaSite" id="BTMF_0000312301-mRNA-1">
    <property type="protein sequence ID" value="BTMF_0000312301-mRNA-1"/>
    <property type="gene ID" value="BTMF_0000312301"/>
</dbReference>
<protein>
    <submittedName>
        <fullName evidence="1 3">Uncharacterized protein</fullName>
    </submittedName>
</protein>
<dbReference type="Proteomes" id="UP000280834">
    <property type="component" value="Unassembled WGS sequence"/>
</dbReference>